<dbReference type="SUPFAM" id="SSF55073">
    <property type="entry name" value="Nucleotide cyclase"/>
    <property type="match status" value="1"/>
</dbReference>
<protein>
    <recommendedName>
        <fullName evidence="1">diguanylate cyclase</fullName>
        <ecNumber evidence="1">2.7.7.65</ecNumber>
    </recommendedName>
</protein>
<comment type="caution">
    <text evidence="5">The sequence shown here is derived from an EMBL/GenBank/DDBJ whole genome shotgun (WGS) entry which is preliminary data.</text>
</comment>
<dbReference type="GO" id="GO:0052621">
    <property type="term" value="F:diguanylate cyclase activity"/>
    <property type="evidence" value="ECO:0007669"/>
    <property type="project" value="UniProtKB-EC"/>
</dbReference>
<comment type="catalytic activity">
    <reaction evidence="2">
        <text>2 GTP = 3',3'-c-di-GMP + 2 diphosphate</text>
        <dbReference type="Rhea" id="RHEA:24898"/>
        <dbReference type="ChEBI" id="CHEBI:33019"/>
        <dbReference type="ChEBI" id="CHEBI:37565"/>
        <dbReference type="ChEBI" id="CHEBI:58805"/>
        <dbReference type="EC" id="2.7.7.65"/>
    </reaction>
</comment>
<dbReference type="PANTHER" id="PTHR45138">
    <property type="entry name" value="REGULATORY COMPONENTS OF SENSORY TRANSDUCTION SYSTEM"/>
    <property type="match status" value="1"/>
</dbReference>
<evidence type="ECO:0000256" key="3">
    <source>
        <dbReference type="SAM" id="MobiDB-lite"/>
    </source>
</evidence>
<dbReference type="SMART" id="SM00267">
    <property type="entry name" value="GGDEF"/>
    <property type="match status" value="1"/>
</dbReference>
<keyword evidence="5" id="KW-0808">Transferase</keyword>
<feature type="compositionally biased region" description="Pro residues" evidence="3">
    <location>
        <begin position="113"/>
        <end position="123"/>
    </location>
</feature>
<dbReference type="Proteomes" id="UP001597349">
    <property type="component" value="Unassembled WGS sequence"/>
</dbReference>
<dbReference type="InterPro" id="IPR029787">
    <property type="entry name" value="Nucleotide_cyclase"/>
</dbReference>
<dbReference type="InterPro" id="IPR043128">
    <property type="entry name" value="Rev_trsase/Diguanyl_cyclase"/>
</dbReference>
<feature type="domain" description="GGDEF" evidence="4">
    <location>
        <begin position="38"/>
        <end position="123"/>
    </location>
</feature>
<keyword evidence="6" id="KW-1185">Reference proteome</keyword>
<dbReference type="NCBIfam" id="TIGR00254">
    <property type="entry name" value="GGDEF"/>
    <property type="match status" value="1"/>
</dbReference>
<evidence type="ECO:0000259" key="4">
    <source>
        <dbReference type="PROSITE" id="PS50887"/>
    </source>
</evidence>
<dbReference type="RefSeq" id="WP_379027076.1">
    <property type="nucleotide sequence ID" value="NZ_JBHUGY010000076.1"/>
</dbReference>
<evidence type="ECO:0000313" key="6">
    <source>
        <dbReference type="Proteomes" id="UP001597349"/>
    </source>
</evidence>
<keyword evidence="5" id="KW-0548">Nucleotidyltransferase</keyword>
<dbReference type="EC" id="2.7.7.65" evidence="1"/>
<dbReference type="InterPro" id="IPR050469">
    <property type="entry name" value="Diguanylate_Cyclase"/>
</dbReference>
<evidence type="ECO:0000313" key="5">
    <source>
        <dbReference type="EMBL" id="MFD2058607.1"/>
    </source>
</evidence>
<feature type="compositionally biased region" description="Low complexity" evidence="3">
    <location>
        <begin position="91"/>
        <end position="112"/>
    </location>
</feature>
<dbReference type="InterPro" id="IPR000160">
    <property type="entry name" value="GGDEF_dom"/>
</dbReference>
<dbReference type="Gene3D" id="3.30.70.270">
    <property type="match status" value="1"/>
</dbReference>
<proteinExistence type="predicted"/>
<accession>A0ABW4WSY8</accession>
<dbReference type="PANTHER" id="PTHR45138:SF9">
    <property type="entry name" value="DIGUANYLATE CYCLASE DGCM-RELATED"/>
    <property type="match status" value="1"/>
</dbReference>
<reference evidence="6" key="1">
    <citation type="journal article" date="2019" name="Int. J. Syst. Evol. Microbiol.">
        <title>The Global Catalogue of Microorganisms (GCM) 10K type strain sequencing project: providing services to taxonomists for standard genome sequencing and annotation.</title>
        <authorList>
            <consortium name="The Broad Institute Genomics Platform"/>
            <consortium name="The Broad Institute Genome Sequencing Center for Infectious Disease"/>
            <person name="Wu L."/>
            <person name="Ma J."/>
        </authorList>
    </citation>
    <scope>NUCLEOTIDE SEQUENCE [LARGE SCALE GENOMIC DNA]</scope>
    <source>
        <strain evidence="6">CGMCC 1.16226</strain>
    </source>
</reference>
<name>A0ABW4WSY8_9HYPH</name>
<dbReference type="CDD" id="cd01949">
    <property type="entry name" value="GGDEF"/>
    <property type="match status" value="1"/>
</dbReference>
<feature type="region of interest" description="Disordered" evidence="3">
    <location>
        <begin position="89"/>
        <end position="123"/>
    </location>
</feature>
<dbReference type="PROSITE" id="PS50887">
    <property type="entry name" value="GGDEF"/>
    <property type="match status" value="1"/>
</dbReference>
<evidence type="ECO:0000256" key="1">
    <source>
        <dbReference type="ARBA" id="ARBA00012528"/>
    </source>
</evidence>
<dbReference type="Pfam" id="PF00990">
    <property type="entry name" value="GGDEF"/>
    <property type="match status" value="1"/>
</dbReference>
<organism evidence="5 6">
    <name type="scientific">Mesorhizobium calcicola</name>
    <dbReference type="NCBI Taxonomy" id="1300310"/>
    <lineage>
        <taxon>Bacteria</taxon>
        <taxon>Pseudomonadati</taxon>
        <taxon>Pseudomonadota</taxon>
        <taxon>Alphaproteobacteria</taxon>
        <taxon>Hyphomicrobiales</taxon>
        <taxon>Phyllobacteriaceae</taxon>
        <taxon>Mesorhizobium</taxon>
    </lineage>
</organism>
<sequence>MKRLVEHVGRDGLTGLLHRGRFDSDGEAAVQVSLRTARPLSLLIIDVDHFKSINDRFGHAEGDKVLKAVATLLGEAASAEDQVFRIGGEESPSSVRVRTRSPGCLAKASATPSRPPPPPAAST</sequence>
<evidence type="ECO:0000256" key="2">
    <source>
        <dbReference type="ARBA" id="ARBA00034247"/>
    </source>
</evidence>
<gene>
    <name evidence="5" type="ORF">ACFSQT_37650</name>
</gene>
<dbReference type="EMBL" id="JBHUGY010000076">
    <property type="protein sequence ID" value="MFD2058607.1"/>
    <property type="molecule type" value="Genomic_DNA"/>
</dbReference>